<comment type="subcellular location">
    <subcellularLocation>
        <location evidence="1">Membrane</location>
        <topology evidence="1">Multi-pass membrane protein</topology>
    </subcellularLocation>
</comment>
<keyword evidence="9 10" id="KW-0472">Membrane</keyword>
<feature type="compositionally biased region" description="Polar residues" evidence="11">
    <location>
        <begin position="813"/>
        <end position="828"/>
    </location>
</feature>
<evidence type="ECO:0000256" key="3">
    <source>
        <dbReference type="ARBA" id="ARBA00022448"/>
    </source>
</evidence>
<dbReference type="FunCoup" id="A0A0C3FDW3">
    <property type="interactions" value="63"/>
</dbReference>
<protein>
    <recommendedName>
        <fullName evidence="10">Potassium transport protein</fullName>
    </recommendedName>
</protein>
<evidence type="ECO:0000256" key="1">
    <source>
        <dbReference type="ARBA" id="ARBA00004141"/>
    </source>
</evidence>
<proteinExistence type="inferred from homology"/>
<organism evidence="12 13">
    <name type="scientific">Piloderma croceum (strain F 1598)</name>
    <dbReference type="NCBI Taxonomy" id="765440"/>
    <lineage>
        <taxon>Eukaryota</taxon>
        <taxon>Fungi</taxon>
        <taxon>Dikarya</taxon>
        <taxon>Basidiomycota</taxon>
        <taxon>Agaricomycotina</taxon>
        <taxon>Agaricomycetes</taxon>
        <taxon>Agaricomycetidae</taxon>
        <taxon>Atheliales</taxon>
        <taxon>Atheliaceae</taxon>
        <taxon>Piloderma</taxon>
    </lineage>
</organism>
<evidence type="ECO:0000256" key="7">
    <source>
        <dbReference type="ARBA" id="ARBA00022989"/>
    </source>
</evidence>
<evidence type="ECO:0000256" key="6">
    <source>
        <dbReference type="ARBA" id="ARBA00022958"/>
    </source>
</evidence>
<dbReference type="GO" id="GO:0030007">
    <property type="term" value="P:intracellular potassium ion homeostasis"/>
    <property type="evidence" value="ECO:0007669"/>
    <property type="project" value="UniProtKB-UniRule"/>
</dbReference>
<evidence type="ECO:0000256" key="8">
    <source>
        <dbReference type="ARBA" id="ARBA00023065"/>
    </source>
</evidence>
<keyword evidence="3 10" id="KW-0813">Transport</keyword>
<dbReference type="GO" id="GO:1990573">
    <property type="term" value="P:potassium ion import across plasma membrane"/>
    <property type="evidence" value="ECO:0007669"/>
    <property type="project" value="TreeGrafter"/>
</dbReference>
<evidence type="ECO:0000256" key="2">
    <source>
        <dbReference type="ARBA" id="ARBA00009137"/>
    </source>
</evidence>
<dbReference type="AlphaFoldDB" id="A0A0C3FDW3"/>
<evidence type="ECO:0000256" key="9">
    <source>
        <dbReference type="ARBA" id="ARBA00023136"/>
    </source>
</evidence>
<dbReference type="GO" id="GO:0005886">
    <property type="term" value="C:plasma membrane"/>
    <property type="evidence" value="ECO:0007669"/>
    <property type="project" value="InterPro"/>
</dbReference>
<dbReference type="InterPro" id="IPR051143">
    <property type="entry name" value="TrkH_K-transport"/>
</dbReference>
<feature type="transmembrane region" description="Helical" evidence="10">
    <location>
        <begin position="52"/>
        <end position="73"/>
    </location>
</feature>
<dbReference type="Proteomes" id="UP000054166">
    <property type="component" value="Unassembled WGS sequence"/>
</dbReference>
<feature type="region of interest" description="Disordered" evidence="11">
    <location>
        <begin position="208"/>
        <end position="294"/>
    </location>
</feature>
<feature type="compositionally biased region" description="Basic and acidic residues" evidence="11">
    <location>
        <begin position="829"/>
        <end position="843"/>
    </location>
</feature>
<sequence>MSVVPAQTLWNSIRKHLNFFRVHVLFFTIIPLIFSGIFYASNGQFHISYIDSLYNCVSAMTVCGLATVNLSSLTGWQQTILFIQMCLGSPVLVSWVMVFVRRHYFAKKFDHIVAAEMAARAARKLQDDNAEPVRTWPRRFTTIFRRRTGLSTVVEATEEEQPRNEDRRGVIMRKLRPDMIRRMDDAPRPVDPNGWISEGQSVPMKRMSVHSNHQHVFTDEPSAPLSSSPAEQVAEKDGPVNRRLSYNQEKPSAMPRTATVEFALTDPGRRERSQVSGSERSGAESFYADDRSKSLNPLQPLHEVLSFRPGSARRSSLAQSQRPTQLSKHTGYGGFPMPLEILGSIFSRLFPKLERRLTRSLTYPATTTIASQHHGDVRNADGSKLVPYISFDAIVGRNSTFHLLTNEQLEELGGVEYRALNALLYIVAGYHIGTQLLAFTIIAPYMSLNKWKKDFEVPMQLRNVPSTWFSLFQCVSAYTNTGTSLVDQSMVPFQTAYPTIVCMIFLILAGNTAFVSISVDVLQLLFLIIWILTKLVPKQSRTNETLHFLLDHPRRCFIYLFPSHQTWFLVTILIILNFTDWFFFMVLDIGNPAIDYIPLGVRFIIGLLQAVAVRAAGFGLVPLSALAPAVKVLYAVMMYISPYLISYSVRSTNVYEEQSLGIFRDKEEEEENAFQAVGPRITVWSRYLAMHARRQLAFDMWWLALALFLVCIIERGALDDTANQGWFNIFNIIFELVSAYGTVGLSLGIPTQNYSLSGAFRPLSKLIVCLVMLRGRHRGLPVAIDRAVLLPQEYHKHEDIRDDDCSSTRKQAEQSQPPRAPTPSSNASNEKRSSLEDGKRHELSIQNSRRRSYMEDSEMIS</sequence>
<evidence type="ECO:0000313" key="13">
    <source>
        <dbReference type="Proteomes" id="UP000054166"/>
    </source>
</evidence>
<feature type="region of interest" description="Disordered" evidence="11">
    <location>
        <begin position="799"/>
        <end position="861"/>
    </location>
</feature>
<dbReference type="NCBIfam" id="TIGR00934">
    <property type="entry name" value="2a38euk"/>
    <property type="match status" value="1"/>
</dbReference>
<feature type="transmembrane region" description="Helical" evidence="10">
    <location>
        <begin position="696"/>
        <end position="717"/>
    </location>
</feature>
<feature type="transmembrane region" description="Helical" evidence="10">
    <location>
        <begin position="498"/>
        <end position="531"/>
    </location>
</feature>
<evidence type="ECO:0000313" key="12">
    <source>
        <dbReference type="EMBL" id="KIM82595.1"/>
    </source>
</evidence>
<keyword evidence="6 10" id="KW-0630">Potassium</keyword>
<gene>
    <name evidence="12" type="ORF">PILCRDRAFT_70586</name>
</gene>
<feature type="compositionally biased region" description="Basic and acidic residues" evidence="11">
    <location>
        <begin position="799"/>
        <end position="812"/>
    </location>
</feature>
<dbReference type="PANTHER" id="PTHR31064:SF30">
    <property type="entry name" value="HIGH-AFFINITY POTASSIUM TRANSPORT PROTEIN-RELATED"/>
    <property type="match status" value="1"/>
</dbReference>
<name>A0A0C3FDW3_PILCF</name>
<dbReference type="HOGENOM" id="CLU_005947_3_0_1"/>
<feature type="compositionally biased region" description="Low complexity" evidence="11">
    <location>
        <begin position="221"/>
        <end position="230"/>
    </location>
</feature>
<evidence type="ECO:0000256" key="11">
    <source>
        <dbReference type="SAM" id="MobiDB-lite"/>
    </source>
</evidence>
<evidence type="ECO:0000256" key="10">
    <source>
        <dbReference type="PIRNR" id="PIRNR002450"/>
    </source>
</evidence>
<dbReference type="InParanoid" id="A0A0C3FDW3"/>
<dbReference type="InterPro" id="IPR004773">
    <property type="entry name" value="K/Na_transp_Trk1/HKT1"/>
</dbReference>
<dbReference type="InterPro" id="IPR003445">
    <property type="entry name" value="Cat_transpt"/>
</dbReference>
<feature type="compositionally biased region" description="Low complexity" evidence="11">
    <location>
        <begin position="312"/>
        <end position="322"/>
    </location>
</feature>
<feature type="transmembrane region" description="Helical" evidence="10">
    <location>
        <begin position="422"/>
        <end position="446"/>
    </location>
</feature>
<keyword evidence="5 10" id="KW-0812">Transmembrane</keyword>
<dbReference type="OrthoDB" id="9999863at2759"/>
<dbReference type="GO" id="GO:0140107">
    <property type="term" value="F:high-affinity potassium ion transmembrane transporter activity"/>
    <property type="evidence" value="ECO:0007669"/>
    <property type="project" value="TreeGrafter"/>
</dbReference>
<dbReference type="PANTHER" id="PTHR31064">
    <property type="entry name" value="POTASSIUM TRANSPORT PROTEIN DDB_G0292412-RELATED"/>
    <property type="match status" value="1"/>
</dbReference>
<dbReference type="STRING" id="765440.A0A0C3FDW3"/>
<feature type="transmembrane region" description="Helical" evidence="10">
    <location>
        <begin position="729"/>
        <end position="749"/>
    </location>
</feature>
<dbReference type="PIRSF" id="PIRSF002450">
    <property type="entry name" value="K+_transpter_TRK"/>
    <property type="match status" value="1"/>
</dbReference>
<reference evidence="12 13" key="1">
    <citation type="submission" date="2014-04" db="EMBL/GenBank/DDBJ databases">
        <authorList>
            <consortium name="DOE Joint Genome Institute"/>
            <person name="Kuo A."/>
            <person name="Tarkka M."/>
            <person name="Buscot F."/>
            <person name="Kohler A."/>
            <person name="Nagy L.G."/>
            <person name="Floudas D."/>
            <person name="Copeland A."/>
            <person name="Barry K.W."/>
            <person name="Cichocki N."/>
            <person name="Veneault-Fourrey C."/>
            <person name="LaButti K."/>
            <person name="Lindquist E.A."/>
            <person name="Lipzen A."/>
            <person name="Lundell T."/>
            <person name="Morin E."/>
            <person name="Murat C."/>
            <person name="Sun H."/>
            <person name="Tunlid A."/>
            <person name="Henrissat B."/>
            <person name="Grigoriev I.V."/>
            <person name="Hibbett D.S."/>
            <person name="Martin F."/>
            <person name="Nordberg H.P."/>
            <person name="Cantor M.N."/>
            <person name="Hua S.X."/>
        </authorList>
    </citation>
    <scope>NUCLEOTIDE SEQUENCE [LARGE SCALE GENOMIC DNA]</scope>
    <source>
        <strain evidence="12 13">F 1598</strain>
    </source>
</reference>
<dbReference type="Pfam" id="PF02386">
    <property type="entry name" value="TrkH"/>
    <property type="match status" value="1"/>
</dbReference>
<keyword evidence="8 10" id="KW-0406">Ion transport</keyword>
<feature type="transmembrane region" description="Helical" evidence="10">
    <location>
        <begin position="20"/>
        <end position="40"/>
    </location>
</feature>
<keyword evidence="7 10" id="KW-1133">Transmembrane helix</keyword>
<feature type="transmembrane region" description="Helical" evidence="10">
    <location>
        <begin position="599"/>
        <end position="620"/>
    </location>
</feature>
<reference evidence="13" key="2">
    <citation type="submission" date="2015-01" db="EMBL/GenBank/DDBJ databases">
        <title>Evolutionary Origins and Diversification of the Mycorrhizal Mutualists.</title>
        <authorList>
            <consortium name="DOE Joint Genome Institute"/>
            <consortium name="Mycorrhizal Genomics Consortium"/>
            <person name="Kohler A."/>
            <person name="Kuo A."/>
            <person name="Nagy L.G."/>
            <person name="Floudas D."/>
            <person name="Copeland A."/>
            <person name="Barry K.W."/>
            <person name="Cichocki N."/>
            <person name="Veneault-Fourrey C."/>
            <person name="LaButti K."/>
            <person name="Lindquist E.A."/>
            <person name="Lipzen A."/>
            <person name="Lundell T."/>
            <person name="Morin E."/>
            <person name="Murat C."/>
            <person name="Riley R."/>
            <person name="Ohm R."/>
            <person name="Sun H."/>
            <person name="Tunlid A."/>
            <person name="Henrissat B."/>
            <person name="Grigoriev I.V."/>
            <person name="Hibbett D.S."/>
            <person name="Martin F."/>
        </authorList>
    </citation>
    <scope>NUCLEOTIDE SEQUENCE [LARGE SCALE GENOMIC DNA]</scope>
    <source>
        <strain evidence="13">F 1598</strain>
    </source>
</reference>
<feature type="transmembrane region" description="Helical" evidence="10">
    <location>
        <begin position="626"/>
        <end position="645"/>
    </location>
</feature>
<accession>A0A0C3FDW3</accession>
<feature type="region of interest" description="Disordered" evidence="11">
    <location>
        <begin position="309"/>
        <end position="331"/>
    </location>
</feature>
<evidence type="ECO:0000256" key="5">
    <source>
        <dbReference type="ARBA" id="ARBA00022692"/>
    </source>
</evidence>
<dbReference type="InterPro" id="IPR015958">
    <property type="entry name" value="Trk1_fungi"/>
</dbReference>
<dbReference type="EMBL" id="KN832994">
    <property type="protein sequence ID" value="KIM82595.1"/>
    <property type="molecule type" value="Genomic_DNA"/>
</dbReference>
<evidence type="ECO:0000256" key="4">
    <source>
        <dbReference type="ARBA" id="ARBA00022538"/>
    </source>
</evidence>
<feature type="transmembrane region" description="Helical" evidence="10">
    <location>
        <begin position="567"/>
        <end position="587"/>
    </location>
</feature>
<keyword evidence="4 10" id="KW-0633">Potassium transport</keyword>
<comment type="similarity">
    <text evidence="2 10">Belongs to the TrkH potassium transport family.</text>
</comment>
<feature type="transmembrane region" description="Helical" evidence="10">
    <location>
        <begin position="79"/>
        <end position="100"/>
    </location>
</feature>
<keyword evidence="13" id="KW-1185">Reference proteome</keyword>